<evidence type="ECO:0000259" key="12">
    <source>
        <dbReference type="PROSITE" id="PS00028"/>
    </source>
</evidence>
<gene>
    <name evidence="13" type="ORF">GDO81_010541</name>
</gene>
<dbReference type="Proteomes" id="UP000824782">
    <property type="component" value="Unassembled WGS sequence"/>
</dbReference>
<keyword evidence="5" id="KW-0677">Repeat</keyword>
<comment type="subcellular location">
    <subcellularLocation>
        <location evidence="2">Cytoplasm</location>
    </subcellularLocation>
    <subcellularLocation>
        <location evidence="1">Nucleus</location>
    </subcellularLocation>
</comment>
<evidence type="ECO:0000256" key="8">
    <source>
        <dbReference type="ARBA" id="ARBA00022884"/>
    </source>
</evidence>
<organism evidence="13 14">
    <name type="scientific">Engystomops pustulosus</name>
    <name type="common">Tungara frog</name>
    <name type="synonym">Physalaemus pustulosus</name>
    <dbReference type="NCBI Taxonomy" id="76066"/>
    <lineage>
        <taxon>Eukaryota</taxon>
        <taxon>Metazoa</taxon>
        <taxon>Chordata</taxon>
        <taxon>Craniata</taxon>
        <taxon>Vertebrata</taxon>
        <taxon>Euteleostomi</taxon>
        <taxon>Amphibia</taxon>
        <taxon>Batrachia</taxon>
        <taxon>Anura</taxon>
        <taxon>Neobatrachia</taxon>
        <taxon>Hyloidea</taxon>
        <taxon>Leptodactylidae</taxon>
        <taxon>Leiuperinae</taxon>
        <taxon>Engystomops</taxon>
    </lineage>
</organism>
<sequence>MAEDFGNGEAMELPVGAAAVNRLIRENSHLFSDSHCKVCSAVLISESQKLAHYQSKKHANKYRRYLSIHKGEDFSPAKKMKTDYTSDPAPVDDGDRNKCCPVCNMTFSSPVVAMSHYIGKTHARNLKMKEQGVVLQGMPQVPKPPRVPPANPDKSDRNKFCQLCNATFNNPHMAEQHYRGKKHEKQEKKNKLMTIYSSSGKALLPTAPINPLMPGSGATGNWFTCDTCNVVLNSVEQYTAHVMGSKHKNNLKAMETTDWDTPSTNKSSRTGPLPSRLLSLETSYTVDYTSSRGGLSSTGTYSSMAGNYSTSSYGLPNVGNSASSGGLLPLPPHAPQNPQPYMRDMMGPDGYNYFSHGY</sequence>
<dbReference type="GO" id="GO:0005737">
    <property type="term" value="C:cytoplasm"/>
    <property type="evidence" value="ECO:0007669"/>
    <property type="project" value="UniProtKB-SubCell"/>
</dbReference>
<dbReference type="SMART" id="SM00355">
    <property type="entry name" value="ZnF_C2H2"/>
    <property type="match status" value="4"/>
</dbReference>
<accession>A0AAV7C1S1</accession>
<keyword evidence="6" id="KW-0863">Zinc-finger</keyword>
<evidence type="ECO:0000256" key="2">
    <source>
        <dbReference type="ARBA" id="ARBA00004496"/>
    </source>
</evidence>
<keyword evidence="3" id="KW-0963">Cytoplasm</keyword>
<evidence type="ECO:0000313" key="14">
    <source>
        <dbReference type="Proteomes" id="UP000824782"/>
    </source>
</evidence>
<feature type="compositionally biased region" description="Polar residues" evidence="11">
    <location>
        <begin position="259"/>
        <end position="270"/>
    </location>
</feature>
<keyword evidence="9" id="KW-0539">Nucleus</keyword>
<dbReference type="InterPro" id="IPR036236">
    <property type="entry name" value="Znf_C2H2_sf"/>
</dbReference>
<dbReference type="SMART" id="SM00451">
    <property type="entry name" value="ZnF_U1"/>
    <property type="match status" value="4"/>
</dbReference>
<evidence type="ECO:0000256" key="6">
    <source>
        <dbReference type="ARBA" id="ARBA00022771"/>
    </source>
</evidence>
<dbReference type="AlphaFoldDB" id="A0AAV7C1S1"/>
<feature type="domain" description="C2H2-type" evidence="12">
    <location>
        <begin position="161"/>
        <end position="183"/>
    </location>
</feature>
<evidence type="ECO:0000256" key="3">
    <source>
        <dbReference type="ARBA" id="ARBA00022490"/>
    </source>
</evidence>
<protein>
    <recommendedName>
        <fullName evidence="10">Zinc finger protein 346</fullName>
    </recommendedName>
</protein>
<keyword evidence="14" id="KW-1185">Reference proteome</keyword>
<dbReference type="GO" id="GO:0008270">
    <property type="term" value="F:zinc ion binding"/>
    <property type="evidence" value="ECO:0007669"/>
    <property type="project" value="UniProtKB-KW"/>
</dbReference>
<dbReference type="PROSITE" id="PS00028">
    <property type="entry name" value="ZINC_FINGER_C2H2_1"/>
    <property type="match status" value="1"/>
</dbReference>
<proteinExistence type="predicted"/>
<evidence type="ECO:0000256" key="7">
    <source>
        <dbReference type="ARBA" id="ARBA00022833"/>
    </source>
</evidence>
<dbReference type="PANTHER" id="PTHR46144">
    <property type="entry name" value="ZINC FINGER PROTEIN 385B-LIKE"/>
    <property type="match status" value="1"/>
</dbReference>
<dbReference type="GO" id="GO:0003725">
    <property type="term" value="F:double-stranded RNA binding"/>
    <property type="evidence" value="ECO:0007669"/>
    <property type="project" value="TreeGrafter"/>
</dbReference>
<dbReference type="GO" id="GO:0005634">
    <property type="term" value="C:nucleus"/>
    <property type="evidence" value="ECO:0007669"/>
    <property type="project" value="UniProtKB-SubCell"/>
</dbReference>
<dbReference type="PANTHER" id="PTHR46144:SF5">
    <property type="entry name" value="ZINC FINGER PROTEIN 346"/>
    <property type="match status" value="1"/>
</dbReference>
<evidence type="ECO:0000256" key="11">
    <source>
        <dbReference type="SAM" id="MobiDB-lite"/>
    </source>
</evidence>
<dbReference type="Pfam" id="PF12874">
    <property type="entry name" value="zf-met"/>
    <property type="match status" value="4"/>
</dbReference>
<keyword evidence="8" id="KW-0694">RNA-binding</keyword>
<dbReference type="InterPro" id="IPR003604">
    <property type="entry name" value="Matrin/U1-like-C_Znf_C2H2"/>
</dbReference>
<feature type="region of interest" description="Disordered" evidence="11">
    <location>
        <begin position="255"/>
        <end position="276"/>
    </location>
</feature>
<comment type="caution">
    <text evidence="13">The sequence shown here is derived from an EMBL/GenBank/DDBJ whole genome shotgun (WGS) entry which is preliminary data.</text>
</comment>
<evidence type="ECO:0000256" key="10">
    <source>
        <dbReference type="ARBA" id="ARBA00039634"/>
    </source>
</evidence>
<evidence type="ECO:0000256" key="9">
    <source>
        <dbReference type="ARBA" id="ARBA00023242"/>
    </source>
</evidence>
<keyword evidence="7" id="KW-0862">Zinc</keyword>
<dbReference type="EMBL" id="WNYA01000004">
    <property type="protein sequence ID" value="KAG8578581.1"/>
    <property type="molecule type" value="Genomic_DNA"/>
</dbReference>
<evidence type="ECO:0000256" key="4">
    <source>
        <dbReference type="ARBA" id="ARBA00022723"/>
    </source>
</evidence>
<dbReference type="EMBL" id="WNYA01000004">
    <property type="protein sequence ID" value="KAG8578580.1"/>
    <property type="molecule type" value="Genomic_DNA"/>
</dbReference>
<keyword evidence="4" id="KW-0479">Metal-binding</keyword>
<evidence type="ECO:0000256" key="1">
    <source>
        <dbReference type="ARBA" id="ARBA00004123"/>
    </source>
</evidence>
<dbReference type="Gene3D" id="3.30.160.60">
    <property type="entry name" value="Classic Zinc Finger"/>
    <property type="match status" value="4"/>
</dbReference>
<dbReference type="InterPro" id="IPR051868">
    <property type="entry name" value="ZN346_ZMAT4"/>
</dbReference>
<name>A0AAV7C1S1_ENGPU</name>
<dbReference type="SUPFAM" id="SSF57667">
    <property type="entry name" value="beta-beta-alpha zinc fingers"/>
    <property type="match status" value="4"/>
</dbReference>
<evidence type="ECO:0000313" key="13">
    <source>
        <dbReference type="EMBL" id="KAG8578581.1"/>
    </source>
</evidence>
<evidence type="ECO:0000256" key="5">
    <source>
        <dbReference type="ARBA" id="ARBA00022737"/>
    </source>
</evidence>
<reference evidence="13" key="1">
    <citation type="thesis" date="2020" institute="ProQuest LLC" country="789 East Eisenhower Parkway, Ann Arbor, MI, USA">
        <title>Comparative Genomics and Chromosome Evolution.</title>
        <authorList>
            <person name="Mudd A.B."/>
        </authorList>
    </citation>
    <scope>NUCLEOTIDE SEQUENCE</scope>
    <source>
        <strain evidence="13">237g6f4</strain>
        <tissue evidence="13">Blood</tissue>
    </source>
</reference>
<dbReference type="InterPro" id="IPR013087">
    <property type="entry name" value="Znf_C2H2_type"/>
</dbReference>